<dbReference type="PANTHER" id="PTHR46040">
    <property type="entry name" value="HIGH MOBILITY GROUP PROTEIN 2"/>
    <property type="match status" value="1"/>
</dbReference>
<proteinExistence type="predicted"/>
<dbReference type="InterPro" id="IPR051965">
    <property type="entry name" value="ChromReg_NeuronalGeneExpr"/>
</dbReference>
<organism evidence="6 7">
    <name type="scientific">Pyronema omphalodes (strain CBS 100304)</name>
    <name type="common">Pyronema confluens</name>
    <dbReference type="NCBI Taxonomy" id="1076935"/>
    <lineage>
        <taxon>Eukaryota</taxon>
        <taxon>Fungi</taxon>
        <taxon>Dikarya</taxon>
        <taxon>Ascomycota</taxon>
        <taxon>Pezizomycotina</taxon>
        <taxon>Pezizomycetes</taxon>
        <taxon>Pezizales</taxon>
        <taxon>Pyronemataceae</taxon>
        <taxon>Pyronema</taxon>
    </lineage>
</organism>
<sequence>MTDLEEVLDRLGLLQYLGRLNDEGFDKWETVLDITEQDLATLNFKLGHRRILQREIASARGYLASQALPINQHLPTTDEFEQTPQEEKTSPKVSRSADSVPKLPSTGTTPTKGTSTGKRKYRRHPKVDENAPEKPPSAYVMFANNVRDSLKGQPLSFTDIAKLVGERWKVLAPEHKQSYEHEAQIAKERFNAELEEYKKTDQYRQYLEYLTEFRKKTIRLPEAEVE</sequence>
<dbReference type="PANTHER" id="PTHR46040:SF3">
    <property type="entry name" value="HIGH MOBILITY GROUP PROTEIN 2"/>
    <property type="match status" value="1"/>
</dbReference>
<dbReference type="SMART" id="SM00398">
    <property type="entry name" value="HMG"/>
    <property type="match status" value="1"/>
</dbReference>
<dbReference type="Pfam" id="PF00505">
    <property type="entry name" value="HMG_box"/>
    <property type="match status" value="1"/>
</dbReference>
<dbReference type="Gene3D" id="1.10.30.10">
    <property type="entry name" value="High mobility group box domain"/>
    <property type="match status" value="1"/>
</dbReference>
<dbReference type="STRING" id="1076935.U4LUX9"/>
<dbReference type="SUPFAM" id="SSF47769">
    <property type="entry name" value="SAM/Pointed domain"/>
    <property type="match status" value="1"/>
</dbReference>
<feature type="region of interest" description="Disordered" evidence="4">
    <location>
        <begin position="74"/>
        <end position="136"/>
    </location>
</feature>
<dbReference type="SUPFAM" id="SSF47095">
    <property type="entry name" value="HMG-box"/>
    <property type="match status" value="1"/>
</dbReference>
<dbReference type="InterPro" id="IPR013761">
    <property type="entry name" value="SAM/pointed_sf"/>
</dbReference>
<dbReference type="EMBL" id="HF936296">
    <property type="protein sequence ID" value="CCX34102.1"/>
    <property type="molecule type" value="Genomic_DNA"/>
</dbReference>
<evidence type="ECO:0000256" key="4">
    <source>
        <dbReference type="SAM" id="MobiDB-lite"/>
    </source>
</evidence>
<evidence type="ECO:0000256" key="2">
    <source>
        <dbReference type="ARBA" id="ARBA00023242"/>
    </source>
</evidence>
<feature type="compositionally biased region" description="Low complexity" evidence="4">
    <location>
        <begin position="104"/>
        <end position="116"/>
    </location>
</feature>
<dbReference type="OrthoDB" id="1919336at2759"/>
<dbReference type="PROSITE" id="PS50118">
    <property type="entry name" value="HMG_BOX_2"/>
    <property type="match status" value="1"/>
</dbReference>
<dbReference type="InterPro" id="IPR009071">
    <property type="entry name" value="HMG_box_dom"/>
</dbReference>
<dbReference type="GO" id="GO:0010468">
    <property type="term" value="P:regulation of gene expression"/>
    <property type="evidence" value="ECO:0007669"/>
    <property type="project" value="TreeGrafter"/>
</dbReference>
<feature type="domain" description="HMG box" evidence="5">
    <location>
        <begin position="132"/>
        <end position="198"/>
    </location>
</feature>
<protein>
    <submittedName>
        <fullName evidence="6">Similar to Non-histone chromosomal protein 6A acc. no. P11632</fullName>
    </submittedName>
</protein>
<dbReference type="Proteomes" id="UP000018144">
    <property type="component" value="Unassembled WGS sequence"/>
</dbReference>
<dbReference type="OMA" id="NIHRIWK"/>
<keyword evidence="7" id="KW-1185">Reference proteome</keyword>
<dbReference type="GO" id="GO:0005634">
    <property type="term" value="C:nucleus"/>
    <property type="evidence" value="ECO:0007669"/>
    <property type="project" value="UniProtKB-UniRule"/>
</dbReference>
<gene>
    <name evidence="6" type="ORF">PCON_02580</name>
</gene>
<keyword evidence="1 3" id="KW-0238">DNA-binding</keyword>
<dbReference type="AlphaFoldDB" id="U4LUX9"/>
<dbReference type="InterPro" id="IPR036910">
    <property type="entry name" value="HMG_box_dom_sf"/>
</dbReference>
<evidence type="ECO:0000256" key="3">
    <source>
        <dbReference type="PROSITE-ProRule" id="PRU00267"/>
    </source>
</evidence>
<dbReference type="eggNOG" id="KOG0381">
    <property type="taxonomic scope" value="Eukaryota"/>
</dbReference>
<evidence type="ECO:0000259" key="5">
    <source>
        <dbReference type="PROSITE" id="PS50118"/>
    </source>
</evidence>
<evidence type="ECO:0000313" key="6">
    <source>
        <dbReference type="EMBL" id="CCX34102.1"/>
    </source>
</evidence>
<name>U4LUX9_PYROM</name>
<evidence type="ECO:0000256" key="1">
    <source>
        <dbReference type="ARBA" id="ARBA00023125"/>
    </source>
</evidence>
<dbReference type="Gene3D" id="1.10.150.50">
    <property type="entry name" value="Transcription Factor, Ets-1"/>
    <property type="match status" value="1"/>
</dbReference>
<dbReference type="InterPro" id="IPR001660">
    <property type="entry name" value="SAM"/>
</dbReference>
<dbReference type="Pfam" id="PF00536">
    <property type="entry name" value="SAM_1"/>
    <property type="match status" value="1"/>
</dbReference>
<keyword evidence="2 3" id="KW-0539">Nucleus</keyword>
<feature type="DNA-binding region" description="HMG box" evidence="3">
    <location>
        <begin position="132"/>
        <end position="198"/>
    </location>
</feature>
<reference evidence="6 7" key="1">
    <citation type="journal article" date="2013" name="PLoS Genet.">
        <title>The genome and development-dependent transcriptomes of Pyronema confluens: a window into fungal evolution.</title>
        <authorList>
            <person name="Traeger S."/>
            <person name="Altegoer F."/>
            <person name="Freitag M."/>
            <person name="Gabaldon T."/>
            <person name="Kempken F."/>
            <person name="Kumar A."/>
            <person name="Marcet-Houben M."/>
            <person name="Poggeler S."/>
            <person name="Stajich J.E."/>
            <person name="Nowrousian M."/>
        </authorList>
    </citation>
    <scope>NUCLEOTIDE SEQUENCE [LARGE SCALE GENOMIC DNA]</scope>
    <source>
        <strain evidence="7">CBS 100304</strain>
        <tissue evidence="6">Vegetative mycelium</tissue>
    </source>
</reference>
<accession>U4LUX9</accession>
<dbReference type="GO" id="GO:0003677">
    <property type="term" value="F:DNA binding"/>
    <property type="evidence" value="ECO:0007669"/>
    <property type="project" value="UniProtKB-UniRule"/>
</dbReference>
<evidence type="ECO:0000313" key="7">
    <source>
        <dbReference type="Proteomes" id="UP000018144"/>
    </source>
</evidence>